<name>A0ABS3BKH3_9BACT</name>
<evidence type="ECO:0000313" key="2">
    <source>
        <dbReference type="Proteomes" id="UP000664698"/>
    </source>
</evidence>
<accession>A0ABS3BKH3</accession>
<reference evidence="1 2" key="1">
    <citation type="submission" date="2021-03" db="EMBL/GenBank/DDBJ databases">
        <title>novel species isolated from a fishpond in China.</title>
        <authorList>
            <person name="Lu H."/>
            <person name="Cai Z."/>
        </authorList>
    </citation>
    <scope>NUCLEOTIDE SEQUENCE [LARGE SCALE GENOMIC DNA]</scope>
    <source>
        <strain evidence="1 2">JCM 31546</strain>
    </source>
</reference>
<keyword evidence="2" id="KW-1185">Reference proteome</keyword>
<protein>
    <recommendedName>
        <fullName evidence="3">DUF3887 domain-containing protein</fullName>
    </recommendedName>
</protein>
<dbReference type="EMBL" id="JAFKCW010000001">
    <property type="protein sequence ID" value="MBN7799492.1"/>
    <property type="molecule type" value="Genomic_DNA"/>
</dbReference>
<organism evidence="1 2">
    <name type="scientific">Algoriphagus aestuariicola</name>
    <dbReference type="NCBI Taxonomy" id="1852016"/>
    <lineage>
        <taxon>Bacteria</taxon>
        <taxon>Pseudomonadati</taxon>
        <taxon>Bacteroidota</taxon>
        <taxon>Cytophagia</taxon>
        <taxon>Cytophagales</taxon>
        <taxon>Cyclobacteriaceae</taxon>
        <taxon>Algoriphagus</taxon>
    </lineage>
</organism>
<gene>
    <name evidence="1" type="ORF">J0A67_01400</name>
</gene>
<evidence type="ECO:0008006" key="3">
    <source>
        <dbReference type="Google" id="ProtNLM"/>
    </source>
</evidence>
<comment type="caution">
    <text evidence="1">The sequence shown here is derived from an EMBL/GenBank/DDBJ whole genome shotgun (WGS) entry which is preliminary data.</text>
</comment>
<proteinExistence type="predicted"/>
<dbReference type="PROSITE" id="PS51257">
    <property type="entry name" value="PROKAR_LIPOPROTEIN"/>
    <property type="match status" value="1"/>
</dbReference>
<dbReference type="RefSeq" id="WP_206567483.1">
    <property type="nucleotide sequence ID" value="NZ_JAFKCW010000001.1"/>
</dbReference>
<evidence type="ECO:0000313" key="1">
    <source>
        <dbReference type="EMBL" id="MBN7799492.1"/>
    </source>
</evidence>
<sequence length="151" mass="17174">MKIAFGKLICACLIIASIGCQTKSYEELAENDSKAFFSNLDSFEKLSAHLVSLPTNLPEEIVEQNKAKFIKNLQEYFKGQCDDSKDFKLLKTYRKLGDNDQKNLFLKYEFCSSGTVIMGYEVVDKDVILTSVWPMKTGEQPAELFSDEADW</sequence>
<dbReference type="Proteomes" id="UP000664698">
    <property type="component" value="Unassembled WGS sequence"/>
</dbReference>